<evidence type="ECO:0000313" key="1">
    <source>
        <dbReference type="EMBL" id="AOJ02666.1"/>
    </source>
</evidence>
<organism evidence="1 2">
    <name type="scientific">Burkholderia mayonis</name>
    <dbReference type="NCBI Taxonomy" id="1385591"/>
    <lineage>
        <taxon>Bacteria</taxon>
        <taxon>Pseudomonadati</taxon>
        <taxon>Pseudomonadota</taxon>
        <taxon>Betaproteobacteria</taxon>
        <taxon>Burkholderiales</taxon>
        <taxon>Burkholderiaceae</taxon>
        <taxon>Burkholderia</taxon>
        <taxon>pseudomallei group</taxon>
    </lineage>
</organism>
<dbReference type="KEGG" id="buu:WS70_13195"/>
<keyword evidence="2" id="KW-1185">Reference proteome</keyword>
<proteinExistence type="predicted"/>
<dbReference type="InterPro" id="IPR037914">
    <property type="entry name" value="SpoVT-AbrB_sf"/>
</dbReference>
<dbReference type="AlphaFoldDB" id="A0A1B4FG28"/>
<name>A0A1B4FG28_9BURK</name>
<dbReference type="EMBL" id="CP013386">
    <property type="protein sequence ID" value="AOJ02666.1"/>
    <property type="molecule type" value="Genomic_DNA"/>
</dbReference>
<dbReference type="Proteomes" id="UP000062519">
    <property type="component" value="Chromosome 1"/>
</dbReference>
<dbReference type="RefSeq" id="WP_059471221.1">
    <property type="nucleotide sequence ID" value="NZ_CP013386.1"/>
</dbReference>
<reference evidence="1 2" key="1">
    <citation type="submission" date="2015-12" db="EMBL/GenBank/DDBJ databases">
        <title>Diversity of Burkholderia near neighbor genomes.</title>
        <authorList>
            <person name="Sahl J."/>
            <person name="Wagner D."/>
            <person name="Keim P."/>
        </authorList>
    </citation>
    <scope>NUCLEOTIDE SEQUENCE [LARGE SCALE GENOMIC DNA]</scope>
    <source>
        <strain evidence="1 2">BDU6</strain>
    </source>
</reference>
<accession>A0A1B4FG28</accession>
<gene>
    <name evidence="1" type="ORF">WS70_13195</name>
</gene>
<evidence type="ECO:0000313" key="2">
    <source>
        <dbReference type="Proteomes" id="UP000062519"/>
    </source>
</evidence>
<protein>
    <submittedName>
        <fullName evidence="1">Transcriptional regulator</fullName>
    </submittedName>
</protein>
<dbReference type="SUPFAM" id="SSF89447">
    <property type="entry name" value="AbrB/MazE/MraZ-like"/>
    <property type="match status" value="1"/>
</dbReference>
<sequence>MLTFKVTTVGASAGFILTKEAMARLKVQKGDIVYLTEAPEGGYRITPYNPDFERQMKLAEEIMHDDRDILRALAK</sequence>